<dbReference type="PANTHER" id="PTHR19961">
    <property type="entry name" value="FIMBRIN/PLASTIN"/>
    <property type="match status" value="1"/>
</dbReference>
<evidence type="ECO:0000313" key="4">
    <source>
        <dbReference type="EMBL" id="OCH93312.1"/>
    </source>
</evidence>
<dbReference type="CDD" id="cd21220">
    <property type="entry name" value="CH_PLS_FIM_rpt4"/>
    <property type="match status" value="1"/>
</dbReference>
<accession>A0A8E2DPE6</accession>
<organism evidence="4 5">
    <name type="scientific">Obba rivulosa</name>
    <dbReference type="NCBI Taxonomy" id="1052685"/>
    <lineage>
        <taxon>Eukaryota</taxon>
        <taxon>Fungi</taxon>
        <taxon>Dikarya</taxon>
        <taxon>Basidiomycota</taxon>
        <taxon>Agaricomycotina</taxon>
        <taxon>Agaricomycetes</taxon>
        <taxon>Polyporales</taxon>
        <taxon>Gelatoporiaceae</taxon>
        <taxon>Obba</taxon>
    </lineage>
</organism>
<dbReference type="Proteomes" id="UP000250043">
    <property type="component" value="Unassembled WGS sequence"/>
</dbReference>
<dbReference type="OrthoDB" id="3247347at2759"/>
<sequence>MSIDSIPSLATGGSRLSLWSTRYRVGLSKVATEHTDVPRKCDNTHKEVKPEWMARIEGWVSRTQAAAPFPDLDECHGGHTMEISGAAGPGLEPLDEKEAKDYGAVEDFDVEGEHAHVFMLWLNSLVVEPGVLNLLENLKDDLRAKPGVKPIRSLKDPSLTTGLFLLDLLEAIRPGIVDPSLIINVRDTRSYEDRRQNAKLAISIARKMNAQIFLVLRQRRYSAMFAAQIMTFVSSLMSIANK</sequence>
<dbReference type="PROSITE" id="PS50021">
    <property type="entry name" value="CH"/>
    <property type="match status" value="1"/>
</dbReference>
<keyword evidence="2" id="KW-0009">Actin-binding</keyword>
<dbReference type="InterPro" id="IPR001715">
    <property type="entry name" value="CH_dom"/>
</dbReference>
<name>A0A8E2DPE6_9APHY</name>
<dbReference type="GO" id="GO:0005884">
    <property type="term" value="C:actin filament"/>
    <property type="evidence" value="ECO:0007669"/>
    <property type="project" value="TreeGrafter"/>
</dbReference>
<protein>
    <recommendedName>
        <fullName evidence="3">Calponin-homology (CH) domain-containing protein</fullName>
    </recommendedName>
</protein>
<dbReference type="GO" id="GO:0051639">
    <property type="term" value="P:actin filament network formation"/>
    <property type="evidence" value="ECO:0007669"/>
    <property type="project" value="TreeGrafter"/>
</dbReference>
<dbReference type="EMBL" id="KV722356">
    <property type="protein sequence ID" value="OCH93312.1"/>
    <property type="molecule type" value="Genomic_DNA"/>
</dbReference>
<feature type="domain" description="Calponin-homology (CH)" evidence="3">
    <location>
        <begin position="112"/>
        <end position="241"/>
    </location>
</feature>
<dbReference type="GO" id="GO:0051017">
    <property type="term" value="P:actin filament bundle assembly"/>
    <property type="evidence" value="ECO:0007669"/>
    <property type="project" value="InterPro"/>
</dbReference>
<dbReference type="SUPFAM" id="SSF47576">
    <property type="entry name" value="Calponin-homology domain, CH-domain"/>
    <property type="match status" value="1"/>
</dbReference>
<dbReference type="AlphaFoldDB" id="A0A8E2DPE6"/>
<dbReference type="Pfam" id="PF00307">
    <property type="entry name" value="CH"/>
    <property type="match status" value="1"/>
</dbReference>
<dbReference type="GO" id="GO:0005737">
    <property type="term" value="C:cytoplasm"/>
    <property type="evidence" value="ECO:0007669"/>
    <property type="project" value="TreeGrafter"/>
</dbReference>
<keyword evidence="1" id="KW-0677">Repeat</keyword>
<dbReference type="SMART" id="SM00033">
    <property type="entry name" value="CH"/>
    <property type="match status" value="1"/>
</dbReference>
<dbReference type="PANTHER" id="PTHR19961:SF18">
    <property type="entry name" value="FI19014P1"/>
    <property type="match status" value="1"/>
</dbReference>
<dbReference type="GO" id="GO:0032432">
    <property type="term" value="C:actin filament bundle"/>
    <property type="evidence" value="ECO:0007669"/>
    <property type="project" value="TreeGrafter"/>
</dbReference>
<reference evidence="4 5" key="1">
    <citation type="submission" date="2016-07" db="EMBL/GenBank/DDBJ databases">
        <title>Draft genome of the white-rot fungus Obba rivulosa 3A-2.</title>
        <authorList>
            <consortium name="DOE Joint Genome Institute"/>
            <person name="Miettinen O."/>
            <person name="Riley R."/>
            <person name="Acob R."/>
            <person name="Barry K."/>
            <person name="Cullen D."/>
            <person name="De Vries R."/>
            <person name="Hainaut M."/>
            <person name="Hatakka A."/>
            <person name="Henrissat B."/>
            <person name="Hilden K."/>
            <person name="Kuo R."/>
            <person name="Labutti K."/>
            <person name="Lipzen A."/>
            <person name="Makela M.R."/>
            <person name="Sandor L."/>
            <person name="Spatafora J.W."/>
            <person name="Grigoriev I.V."/>
            <person name="Hibbett D.S."/>
        </authorList>
    </citation>
    <scope>NUCLEOTIDE SEQUENCE [LARGE SCALE GENOMIC DNA]</scope>
    <source>
        <strain evidence="4 5">3A-2</strain>
    </source>
</reference>
<evidence type="ECO:0000256" key="2">
    <source>
        <dbReference type="ARBA" id="ARBA00023203"/>
    </source>
</evidence>
<proteinExistence type="predicted"/>
<evidence type="ECO:0000256" key="1">
    <source>
        <dbReference type="ARBA" id="ARBA00022737"/>
    </source>
</evidence>
<evidence type="ECO:0000313" key="5">
    <source>
        <dbReference type="Proteomes" id="UP000250043"/>
    </source>
</evidence>
<dbReference type="InterPro" id="IPR036872">
    <property type="entry name" value="CH_dom_sf"/>
</dbReference>
<dbReference type="Gene3D" id="1.10.418.10">
    <property type="entry name" value="Calponin-like domain"/>
    <property type="match status" value="1"/>
</dbReference>
<keyword evidence="5" id="KW-1185">Reference proteome</keyword>
<gene>
    <name evidence="4" type="ORF">OBBRIDRAFT_832704</name>
</gene>
<dbReference type="InterPro" id="IPR039959">
    <property type="entry name" value="Fimbrin/Plastin"/>
</dbReference>
<evidence type="ECO:0000259" key="3">
    <source>
        <dbReference type="PROSITE" id="PS50021"/>
    </source>
</evidence>
<dbReference type="GO" id="GO:0051015">
    <property type="term" value="F:actin filament binding"/>
    <property type="evidence" value="ECO:0007669"/>
    <property type="project" value="InterPro"/>
</dbReference>